<evidence type="ECO:0000256" key="4">
    <source>
        <dbReference type="SAM" id="SignalP"/>
    </source>
</evidence>
<feature type="region of interest" description="Disordered" evidence="3">
    <location>
        <begin position="29"/>
        <end position="58"/>
    </location>
</feature>
<evidence type="ECO:0000313" key="6">
    <source>
        <dbReference type="EMBL" id="HJA93592.1"/>
    </source>
</evidence>
<reference evidence="6" key="1">
    <citation type="journal article" date="2021" name="PeerJ">
        <title>Extensive microbial diversity within the chicken gut microbiome revealed by metagenomics and culture.</title>
        <authorList>
            <person name="Gilroy R."/>
            <person name="Ravi A."/>
            <person name="Getino M."/>
            <person name="Pursley I."/>
            <person name="Horton D.L."/>
            <person name="Alikhan N.F."/>
            <person name="Baker D."/>
            <person name="Gharbi K."/>
            <person name="Hall N."/>
            <person name="Watson M."/>
            <person name="Adriaenssens E.M."/>
            <person name="Foster-Nyarko E."/>
            <person name="Jarju S."/>
            <person name="Secka A."/>
            <person name="Antonio M."/>
            <person name="Oren A."/>
            <person name="Chaudhuri R.R."/>
            <person name="La Ragione R."/>
            <person name="Hildebrand F."/>
            <person name="Pallen M.J."/>
        </authorList>
    </citation>
    <scope>NUCLEOTIDE SEQUENCE</scope>
    <source>
        <strain evidence="6">CHK179-7159</strain>
    </source>
</reference>
<dbReference type="Pfam" id="PF13458">
    <property type="entry name" value="Peripla_BP_6"/>
    <property type="match status" value="1"/>
</dbReference>
<keyword evidence="2 4" id="KW-0732">Signal</keyword>
<feature type="chain" id="PRO_5039482326" evidence="4">
    <location>
        <begin position="27"/>
        <end position="418"/>
    </location>
</feature>
<reference evidence="6" key="2">
    <citation type="submission" date="2021-04" db="EMBL/GenBank/DDBJ databases">
        <authorList>
            <person name="Gilroy R."/>
        </authorList>
    </citation>
    <scope>NUCLEOTIDE SEQUENCE</scope>
    <source>
        <strain evidence="6">CHK179-7159</strain>
    </source>
</reference>
<feature type="compositionally biased region" description="Low complexity" evidence="3">
    <location>
        <begin position="30"/>
        <end position="46"/>
    </location>
</feature>
<feature type="domain" description="Leucine-binding protein" evidence="5">
    <location>
        <begin position="69"/>
        <end position="393"/>
    </location>
</feature>
<evidence type="ECO:0000259" key="5">
    <source>
        <dbReference type="Pfam" id="PF13458"/>
    </source>
</evidence>
<comment type="caution">
    <text evidence="6">The sequence shown here is derived from an EMBL/GenBank/DDBJ whole genome shotgun (WGS) entry which is preliminary data.</text>
</comment>
<dbReference type="InterPro" id="IPR051010">
    <property type="entry name" value="BCAA_transport"/>
</dbReference>
<comment type="similarity">
    <text evidence="1">Belongs to the leucine-binding protein family.</text>
</comment>
<dbReference type="EMBL" id="DWYY01000119">
    <property type="protein sequence ID" value="HJA93592.1"/>
    <property type="molecule type" value="Genomic_DNA"/>
</dbReference>
<proteinExistence type="inferred from homology"/>
<protein>
    <submittedName>
        <fullName evidence="6">ABC transporter substrate-binding protein</fullName>
    </submittedName>
</protein>
<dbReference type="Gene3D" id="3.40.50.2300">
    <property type="match status" value="2"/>
</dbReference>
<dbReference type="SUPFAM" id="SSF53822">
    <property type="entry name" value="Periplasmic binding protein-like I"/>
    <property type="match status" value="1"/>
</dbReference>
<dbReference type="InterPro" id="IPR028081">
    <property type="entry name" value="Leu-bd"/>
</dbReference>
<evidence type="ECO:0000256" key="3">
    <source>
        <dbReference type="SAM" id="MobiDB-lite"/>
    </source>
</evidence>
<dbReference type="AlphaFoldDB" id="A0A9D2I7N4"/>
<gene>
    <name evidence="6" type="ORF">H9717_10855</name>
</gene>
<sequence length="418" mass="43830">MKKAISFVLTAVMCAGLLAGCGSTTADNGASTASESAAAPASTEAAAETDAEAPAETTAASDGSVSVFKLGGTAPLTGSAAIYGNAVMNGAQIAVDEINAEGGSIQFELKYEDDENDPEKAVSAYNALKDWGMQLSLGAVTTKPCEAVATEHYADRIFGLTPSASSTAVTEGKDNFFQICFADPNQGVASADYIADQQLGTKIAVIYRNDDVYSSGIYEKFQEEADAKGLEIVSATTFTDASSNDFSVQLTEARDAGADLIFLPIYYQPASLILKQASDMGYTPRFFGVDGMDGILTLEGFDTSLAEGVMLLTPFNADATDEKTVNFVTKYQDLYGEVPNQFAADAYDCVYAYKEALETAGATSDMSAQELCELMVATFPTITFDGLTGEGMTWDSTGAVSKSPKGMVIENGAYVGMD</sequence>
<accession>A0A9D2I7N4</accession>
<organism evidence="6 7">
    <name type="scientific">Candidatus Eisenbergiella merdipullorum</name>
    <dbReference type="NCBI Taxonomy" id="2838553"/>
    <lineage>
        <taxon>Bacteria</taxon>
        <taxon>Bacillati</taxon>
        <taxon>Bacillota</taxon>
        <taxon>Clostridia</taxon>
        <taxon>Lachnospirales</taxon>
        <taxon>Lachnospiraceae</taxon>
        <taxon>Eisenbergiella</taxon>
    </lineage>
</organism>
<feature type="signal peptide" evidence="4">
    <location>
        <begin position="1"/>
        <end position="26"/>
    </location>
</feature>
<dbReference type="PANTHER" id="PTHR30483">
    <property type="entry name" value="LEUCINE-SPECIFIC-BINDING PROTEIN"/>
    <property type="match status" value="1"/>
</dbReference>
<evidence type="ECO:0000256" key="1">
    <source>
        <dbReference type="ARBA" id="ARBA00010062"/>
    </source>
</evidence>
<dbReference type="CDD" id="cd06347">
    <property type="entry name" value="PBP1_ABC_LivK_ligand_binding-like"/>
    <property type="match status" value="1"/>
</dbReference>
<evidence type="ECO:0000256" key="2">
    <source>
        <dbReference type="ARBA" id="ARBA00022729"/>
    </source>
</evidence>
<dbReference type="PROSITE" id="PS51257">
    <property type="entry name" value="PROKAR_LIPOPROTEIN"/>
    <property type="match status" value="1"/>
</dbReference>
<dbReference type="InterPro" id="IPR028082">
    <property type="entry name" value="Peripla_BP_I"/>
</dbReference>
<evidence type="ECO:0000313" key="7">
    <source>
        <dbReference type="Proteomes" id="UP000886858"/>
    </source>
</evidence>
<name>A0A9D2I7N4_9FIRM</name>
<dbReference type="Proteomes" id="UP000886858">
    <property type="component" value="Unassembled WGS sequence"/>
</dbReference>
<dbReference type="PANTHER" id="PTHR30483:SF6">
    <property type="entry name" value="PERIPLASMIC BINDING PROTEIN OF ABC TRANSPORTER FOR NATURAL AMINO ACIDS"/>
    <property type="match status" value="1"/>
</dbReference>